<dbReference type="CDD" id="cd18724">
    <property type="entry name" value="PIN_LabA-like"/>
    <property type="match status" value="1"/>
</dbReference>
<feature type="compositionally biased region" description="Polar residues" evidence="1">
    <location>
        <begin position="229"/>
        <end position="238"/>
    </location>
</feature>
<feature type="compositionally biased region" description="Low complexity" evidence="1">
    <location>
        <begin position="146"/>
        <end position="159"/>
    </location>
</feature>
<evidence type="ECO:0000256" key="1">
    <source>
        <dbReference type="SAM" id="MobiDB-lite"/>
    </source>
</evidence>
<feature type="compositionally biased region" description="Polar residues" evidence="1">
    <location>
        <begin position="183"/>
        <end position="199"/>
    </location>
</feature>
<evidence type="ECO:0008006" key="4">
    <source>
        <dbReference type="Google" id="ProtNLM"/>
    </source>
</evidence>
<feature type="compositionally biased region" description="Polar residues" evidence="1">
    <location>
        <begin position="1"/>
        <end position="10"/>
    </location>
</feature>
<feature type="compositionally biased region" description="Low complexity" evidence="1">
    <location>
        <begin position="11"/>
        <end position="32"/>
    </location>
</feature>
<dbReference type="Proteomes" id="UP000053257">
    <property type="component" value="Unassembled WGS sequence"/>
</dbReference>
<feature type="region of interest" description="Disordered" evidence="1">
    <location>
        <begin position="1"/>
        <end position="36"/>
    </location>
</feature>
<organism evidence="2 3">
    <name type="scientific">Phlebiopsis gigantea (strain 11061_1 CR5-6)</name>
    <name type="common">White-rot fungus</name>
    <name type="synonym">Peniophora gigantea</name>
    <dbReference type="NCBI Taxonomy" id="745531"/>
    <lineage>
        <taxon>Eukaryota</taxon>
        <taxon>Fungi</taxon>
        <taxon>Dikarya</taxon>
        <taxon>Basidiomycota</taxon>
        <taxon>Agaricomycotina</taxon>
        <taxon>Agaricomycetes</taxon>
        <taxon>Polyporales</taxon>
        <taxon>Phanerochaetaceae</taxon>
        <taxon>Phlebiopsis</taxon>
    </lineage>
</organism>
<protein>
    <recommendedName>
        <fullName evidence="4">NYN domain-containing protein</fullName>
    </recommendedName>
</protein>
<name>A0A0C3RTM1_PHLG1</name>
<feature type="region of interest" description="Disordered" evidence="1">
    <location>
        <begin position="146"/>
        <end position="273"/>
    </location>
</feature>
<dbReference type="HOGENOM" id="CLU_015162_0_0_1"/>
<feature type="region of interest" description="Disordered" evidence="1">
    <location>
        <begin position="408"/>
        <end position="486"/>
    </location>
</feature>
<feature type="compositionally biased region" description="Basic residues" evidence="1">
    <location>
        <begin position="170"/>
        <end position="180"/>
    </location>
</feature>
<keyword evidence="3" id="KW-1185">Reference proteome</keyword>
<gene>
    <name evidence="2" type="ORF">PHLGIDRAFT_129748</name>
</gene>
<feature type="region of interest" description="Disordered" evidence="1">
    <location>
        <begin position="50"/>
        <end position="74"/>
    </location>
</feature>
<feature type="compositionally biased region" description="Low complexity" evidence="1">
    <location>
        <begin position="470"/>
        <end position="481"/>
    </location>
</feature>
<dbReference type="STRING" id="745531.A0A0C3RTM1"/>
<reference evidence="2 3" key="1">
    <citation type="journal article" date="2014" name="PLoS Genet.">
        <title>Analysis of the Phlebiopsis gigantea genome, transcriptome and secretome provides insight into its pioneer colonization strategies of wood.</title>
        <authorList>
            <person name="Hori C."/>
            <person name="Ishida T."/>
            <person name="Igarashi K."/>
            <person name="Samejima M."/>
            <person name="Suzuki H."/>
            <person name="Master E."/>
            <person name="Ferreira P."/>
            <person name="Ruiz-Duenas F.J."/>
            <person name="Held B."/>
            <person name="Canessa P."/>
            <person name="Larrondo L.F."/>
            <person name="Schmoll M."/>
            <person name="Druzhinina I.S."/>
            <person name="Kubicek C.P."/>
            <person name="Gaskell J.A."/>
            <person name="Kersten P."/>
            <person name="St John F."/>
            <person name="Glasner J."/>
            <person name="Sabat G."/>
            <person name="Splinter BonDurant S."/>
            <person name="Syed K."/>
            <person name="Yadav J."/>
            <person name="Mgbeahuruike A.C."/>
            <person name="Kovalchuk A."/>
            <person name="Asiegbu F.O."/>
            <person name="Lackner G."/>
            <person name="Hoffmeister D."/>
            <person name="Rencoret J."/>
            <person name="Gutierrez A."/>
            <person name="Sun H."/>
            <person name="Lindquist E."/>
            <person name="Barry K."/>
            <person name="Riley R."/>
            <person name="Grigoriev I.V."/>
            <person name="Henrissat B."/>
            <person name="Kues U."/>
            <person name="Berka R.M."/>
            <person name="Martinez A.T."/>
            <person name="Covert S.F."/>
            <person name="Blanchette R.A."/>
            <person name="Cullen D."/>
        </authorList>
    </citation>
    <scope>NUCLEOTIDE SEQUENCE [LARGE SCALE GENOMIC DNA]</scope>
    <source>
        <strain evidence="2 3">11061_1 CR5-6</strain>
    </source>
</reference>
<evidence type="ECO:0000313" key="2">
    <source>
        <dbReference type="EMBL" id="KIP04091.1"/>
    </source>
</evidence>
<dbReference type="OrthoDB" id="5590473at2759"/>
<evidence type="ECO:0000313" key="3">
    <source>
        <dbReference type="Proteomes" id="UP000053257"/>
    </source>
</evidence>
<accession>A0A0C3RTM1</accession>
<feature type="compositionally biased region" description="Acidic residues" evidence="1">
    <location>
        <begin position="200"/>
        <end position="219"/>
    </location>
</feature>
<dbReference type="EMBL" id="KN840587">
    <property type="protein sequence ID" value="KIP04091.1"/>
    <property type="molecule type" value="Genomic_DNA"/>
</dbReference>
<dbReference type="AlphaFoldDB" id="A0A0C3RTM1"/>
<proteinExistence type="predicted"/>
<sequence>MSRAMSDTTLSPAPFSPFSSYSATSTSGATSDDAPDLGAFATVFRELNHTYQHPRGNGNGRHLSDSGESARTPTSTFLLSDYDSEIPAGSTVWAQGPIANYLEQTDSDSQEQSSPEDDAEQPSLSLAGVVDFFAGERARLARLREANASASRAAGNSSSTTSDGMQRHVVPTRRRRRKRRADPSQSVNNQLRQPGNLDSMTEEPAEHDEEDEEGEEEGSTSDSTPANYYETTPASPQPNGHRRERSNLSTSTAGPETRLTMHHSRSTPSLRLQTTLPIDPRVLQLRNLAHKLRMLYPKDARYLSAVLSDDQPDDSDFVDPRGPVPLAKDTPIHVFIDHSNILIGFLVYLKRHMHRINRTPKHMSHAALALILERGRPVTRRVLATSSPLYQPVDSAEQLGYEVHVLQRVPDGGDGADRQQHNNSSSGSGGDNARPRYSSPHTSSSPVKDASRAAGKAKGHTRKTSSIGGNTSAESETNSNNIPSRKRYREQGVDELLQLKLHQALARTDDVPTNATIILATGDGNVGQFNEEGFLGCVRLALKKGWRVELYAWEGGLSRTWKKEFGSNKKFEIIMLDRFAMDLLEL</sequence>